<dbReference type="RefSeq" id="WP_046742805.1">
    <property type="nucleotide sequence ID" value="NZ_LBNQ01000041.1"/>
</dbReference>
<evidence type="ECO:0000256" key="5">
    <source>
        <dbReference type="PROSITE-ProRule" id="PRU00560"/>
    </source>
</evidence>
<sequence length="681" mass="75823">MAIFIPEKIGAKGAKAIHIKRTLSALDDAHVVRTPFARQQWLPDFFIQHAKNGWLAIAVSDTPFSAIPQAQLFSHDQPTPFEELLQRFHAFSCATAQPGETPLKKLILMWKCNTQQVQHISTRYAHKYGVTFISRDAFHQGGAQLISRILAPVSTRQTAMLLGSCFPEAEIAPASTTHRLFRRDNSASLGRYFLDYDQEWAAKLDLQQPEDVTDAGKDFSLRLVNGVAGSGKTLIALSRALLLAELHPDQQVLVLIHNAPIVADVQARLLQTRSALPANVTITTFFAWARQQWTRLYQRQPDCASAQEAERLIARLRQQWPALTQPDAILLEELDFINENLIAELPAYLQASRTGRGFALREKERTAVWALYEAVTRTLARPPRRAMLWSAMPRDICMAADHAAMQRADHVLIDEAQFFAPAWFQAVRHGMRQQGSLFLCADPNQGFMKSRLSWKSVGLEVAGRTKKLRRSYRTTQAILTAANQILQQHSTSDSDDFLQPDLTGMEPGQPPVLVQCDSVQDCIEKLINEMQAAHRDHALSLADMLVVYGSRVSAYALYEQLGRHFGGETVWWFNKSETRRQPPAGYGRAYLRMANVDTATGLEAGVVFLVGVEELVSAAALADAQARDHSAAIEARARKLYMAMTRAGQSLVLLTCERVAPEIARAFAATAPLPQASTPQT</sequence>
<dbReference type="PANTHER" id="PTHR11070">
    <property type="entry name" value="UVRD / RECB / PCRA DNA HELICASE FAMILY MEMBER"/>
    <property type="match status" value="1"/>
</dbReference>
<dbReference type="GO" id="GO:0016787">
    <property type="term" value="F:hydrolase activity"/>
    <property type="evidence" value="ECO:0007669"/>
    <property type="project" value="UniProtKB-UniRule"/>
</dbReference>
<dbReference type="GO" id="GO:0005524">
    <property type="term" value="F:ATP binding"/>
    <property type="evidence" value="ECO:0007669"/>
    <property type="project" value="UniProtKB-UniRule"/>
</dbReference>
<dbReference type="InterPro" id="IPR014016">
    <property type="entry name" value="UvrD-like_ATP-bd"/>
</dbReference>
<dbReference type="AlphaFoldDB" id="A0A0U1PWG0"/>
<evidence type="ECO:0000256" key="1">
    <source>
        <dbReference type="ARBA" id="ARBA00022741"/>
    </source>
</evidence>
<keyword evidence="1 5" id="KW-0547">Nucleotide-binding</keyword>
<dbReference type="GO" id="GO:0003677">
    <property type="term" value="F:DNA binding"/>
    <property type="evidence" value="ECO:0007669"/>
    <property type="project" value="InterPro"/>
</dbReference>
<feature type="binding site" evidence="5">
    <location>
        <begin position="226"/>
        <end position="233"/>
    </location>
    <ligand>
        <name>ATP</name>
        <dbReference type="ChEBI" id="CHEBI:30616"/>
    </ligand>
</feature>
<dbReference type="GO" id="GO:0043138">
    <property type="term" value="F:3'-5' DNA helicase activity"/>
    <property type="evidence" value="ECO:0007669"/>
    <property type="project" value="TreeGrafter"/>
</dbReference>
<dbReference type="PROSITE" id="PS51198">
    <property type="entry name" value="UVRD_HELICASE_ATP_BIND"/>
    <property type="match status" value="1"/>
</dbReference>
<dbReference type="SUPFAM" id="SSF52540">
    <property type="entry name" value="P-loop containing nucleoside triphosphate hydrolases"/>
    <property type="match status" value="1"/>
</dbReference>
<dbReference type="GO" id="GO:0005829">
    <property type="term" value="C:cytosol"/>
    <property type="evidence" value="ECO:0007669"/>
    <property type="project" value="TreeGrafter"/>
</dbReference>
<evidence type="ECO:0000256" key="3">
    <source>
        <dbReference type="ARBA" id="ARBA00022806"/>
    </source>
</evidence>
<organism evidence="7 8">
    <name type="scientific">Lampropedia cohaerens</name>
    <dbReference type="NCBI Taxonomy" id="1610491"/>
    <lineage>
        <taxon>Bacteria</taxon>
        <taxon>Pseudomonadati</taxon>
        <taxon>Pseudomonadota</taxon>
        <taxon>Betaproteobacteria</taxon>
        <taxon>Burkholderiales</taxon>
        <taxon>Comamonadaceae</taxon>
        <taxon>Lampropedia</taxon>
    </lineage>
</organism>
<keyword evidence="8" id="KW-1185">Reference proteome</keyword>
<dbReference type="InterPro" id="IPR027417">
    <property type="entry name" value="P-loop_NTPase"/>
</dbReference>
<evidence type="ECO:0000256" key="2">
    <source>
        <dbReference type="ARBA" id="ARBA00022801"/>
    </source>
</evidence>
<feature type="domain" description="UvrD-like helicase ATP-binding" evidence="6">
    <location>
        <begin position="205"/>
        <end position="481"/>
    </location>
</feature>
<reference evidence="7 8" key="1">
    <citation type="submission" date="2015-05" db="EMBL/GenBank/DDBJ databases">
        <title>Draft genome sequence of Lampropedia sp. CT6, isolated from the microbial mat of a hot water spring, located at Manikaran, India.</title>
        <authorList>
            <person name="Tripathi C."/>
            <person name="Rani P."/>
            <person name="Mahato N.K."/>
            <person name="Lal R."/>
        </authorList>
    </citation>
    <scope>NUCLEOTIDE SEQUENCE [LARGE SCALE GENOMIC DNA]</scope>
    <source>
        <strain evidence="7 8">CT6</strain>
    </source>
</reference>
<dbReference type="OrthoDB" id="5441773at2"/>
<name>A0A0U1PWG0_9BURK</name>
<dbReference type="PANTHER" id="PTHR11070:SF45">
    <property type="entry name" value="DNA 3'-5' HELICASE"/>
    <property type="match status" value="1"/>
</dbReference>
<dbReference type="Proteomes" id="UP000050580">
    <property type="component" value="Unassembled WGS sequence"/>
</dbReference>
<dbReference type="Gene3D" id="3.40.50.300">
    <property type="entry name" value="P-loop containing nucleotide triphosphate hydrolases"/>
    <property type="match status" value="2"/>
</dbReference>
<dbReference type="EMBL" id="LBNQ01000041">
    <property type="protein sequence ID" value="KKW66830.1"/>
    <property type="molecule type" value="Genomic_DNA"/>
</dbReference>
<comment type="caution">
    <text evidence="7">The sequence shown here is derived from an EMBL/GenBank/DDBJ whole genome shotgun (WGS) entry which is preliminary data.</text>
</comment>
<keyword evidence="4 5" id="KW-0067">ATP-binding</keyword>
<evidence type="ECO:0000313" key="7">
    <source>
        <dbReference type="EMBL" id="KKW66830.1"/>
    </source>
</evidence>
<evidence type="ECO:0000313" key="8">
    <source>
        <dbReference type="Proteomes" id="UP000050580"/>
    </source>
</evidence>
<accession>A0A0U1PWG0</accession>
<dbReference type="PATRIC" id="fig|1610491.3.peg.2950"/>
<gene>
    <name evidence="7" type="ORF">AAV94_13905</name>
</gene>
<keyword evidence="2 5" id="KW-0378">Hydrolase</keyword>
<evidence type="ECO:0000259" key="6">
    <source>
        <dbReference type="PROSITE" id="PS51198"/>
    </source>
</evidence>
<dbReference type="InterPro" id="IPR000212">
    <property type="entry name" value="DNA_helicase_UvrD/REP"/>
</dbReference>
<proteinExistence type="predicted"/>
<evidence type="ECO:0000256" key="4">
    <source>
        <dbReference type="ARBA" id="ARBA00022840"/>
    </source>
</evidence>
<keyword evidence="3 5" id="KW-0347">Helicase</keyword>
<dbReference type="GO" id="GO:0000725">
    <property type="term" value="P:recombinational repair"/>
    <property type="evidence" value="ECO:0007669"/>
    <property type="project" value="TreeGrafter"/>
</dbReference>
<dbReference type="STRING" id="1610491.AAV94_13905"/>
<protein>
    <recommendedName>
        <fullName evidence="6">UvrD-like helicase ATP-binding domain-containing protein</fullName>
    </recommendedName>
</protein>